<evidence type="ECO:0000313" key="12">
    <source>
        <dbReference type="EMBL" id="KAH9288248.1"/>
    </source>
</evidence>
<gene>
    <name evidence="12" type="ORF">KI387_032365</name>
</gene>
<dbReference type="GO" id="GO:0016705">
    <property type="term" value="F:oxidoreductase activity, acting on paired donors, with incorporation or reduction of molecular oxygen"/>
    <property type="evidence" value="ECO:0007669"/>
    <property type="project" value="InterPro"/>
</dbReference>
<dbReference type="InterPro" id="IPR001128">
    <property type="entry name" value="Cyt_P450"/>
</dbReference>
<protein>
    <recommendedName>
        <fullName evidence="14">Cytochrome P450</fullName>
    </recommendedName>
</protein>
<dbReference type="GO" id="GO:0004497">
    <property type="term" value="F:monooxygenase activity"/>
    <property type="evidence" value="ECO:0007669"/>
    <property type="project" value="UniProtKB-KW"/>
</dbReference>
<keyword evidence="5" id="KW-0349">Heme</keyword>
<reference evidence="12 13" key="1">
    <citation type="journal article" date="2021" name="Nat. Plants">
        <title>The Taxus genome provides insights into paclitaxel biosynthesis.</title>
        <authorList>
            <person name="Xiong X."/>
            <person name="Gou J."/>
            <person name="Liao Q."/>
            <person name="Li Y."/>
            <person name="Zhou Q."/>
            <person name="Bi G."/>
            <person name="Li C."/>
            <person name="Du R."/>
            <person name="Wang X."/>
            <person name="Sun T."/>
            <person name="Guo L."/>
            <person name="Liang H."/>
            <person name="Lu P."/>
            <person name="Wu Y."/>
            <person name="Zhang Z."/>
            <person name="Ro D.K."/>
            <person name="Shang Y."/>
            <person name="Huang S."/>
            <person name="Yan J."/>
        </authorList>
    </citation>
    <scope>NUCLEOTIDE SEQUENCE [LARGE SCALE GENOMIC DNA]</scope>
    <source>
        <strain evidence="12">Ta-2019</strain>
    </source>
</reference>
<keyword evidence="6" id="KW-0479">Metal-binding</keyword>
<comment type="pathway">
    <text evidence="3">Alkaloid biosynthesis; taxol biosynthesis.</text>
</comment>
<keyword evidence="11" id="KW-0472">Membrane</keyword>
<evidence type="ECO:0000256" key="7">
    <source>
        <dbReference type="ARBA" id="ARBA00023002"/>
    </source>
</evidence>
<evidence type="ECO:0000256" key="5">
    <source>
        <dbReference type="ARBA" id="ARBA00022617"/>
    </source>
</evidence>
<name>A0AA38F3G5_TAXCH</name>
<dbReference type="GO" id="GO:0016020">
    <property type="term" value="C:membrane"/>
    <property type="evidence" value="ECO:0007669"/>
    <property type="project" value="UniProtKB-SubCell"/>
</dbReference>
<dbReference type="InterPro" id="IPR036396">
    <property type="entry name" value="Cyt_P450_sf"/>
</dbReference>
<keyword evidence="10" id="KW-0876">Taxol biosynthesis</keyword>
<evidence type="ECO:0000256" key="11">
    <source>
        <dbReference type="ARBA" id="ARBA00023136"/>
    </source>
</evidence>
<evidence type="ECO:0000313" key="13">
    <source>
        <dbReference type="Proteomes" id="UP000824469"/>
    </source>
</evidence>
<keyword evidence="13" id="KW-1185">Reference proteome</keyword>
<dbReference type="GO" id="GO:0020037">
    <property type="term" value="F:heme binding"/>
    <property type="evidence" value="ECO:0007669"/>
    <property type="project" value="InterPro"/>
</dbReference>
<sequence length="212" mass="24346">GLVLSPYGSYWRNARKICVIQLLGTKRLESFRYIREEEVSIAMRGIWERSRQGTVAINISTAIQSLTSAIIWRILAGTKYSDTSGKELRDMVEEVKAIAINIGDFIPYLDWLDLQGNTRRMKKAHLFFDRVVQKIINDHVNTKRTQTSNVKDIIDVLLEMSEIDIVNIKAIILDLFLAGLETTASSLEWTMSEMMRNPHIANKLQQEIEYVV</sequence>
<comment type="caution">
    <text evidence="12">The sequence shown here is derived from an EMBL/GenBank/DDBJ whole genome shotgun (WGS) entry which is preliminary data.</text>
</comment>
<evidence type="ECO:0000256" key="1">
    <source>
        <dbReference type="ARBA" id="ARBA00001971"/>
    </source>
</evidence>
<dbReference type="PANTHER" id="PTHR47943:SF2">
    <property type="entry name" value="CYTOCHROME P450"/>
    <property type="match status" value="1"/>
</dbReference>
<evidence type="ECO:0008006" key="14">
    <source>
        <dbReference type="Google" id="ProtNLM"/>
    </source>
</evidence>
<dbReference type="PRINTS" id="PR00463">
    <property type="entry name" value="EP450I"/>
</dbReference>
<comment type="similarity">
    <text evidence="4">Belongs to the cytochrome P450 family.</text>
</comment>
<evidence type="ECO:0000256" key="2">
    <source>
        <dbReference type="ARBA" id="ARBA00004370"/>
    </source>
</evidence>
<proteinExistence type="inferred from homology"/>
<feature type="non-terminal residue" evidence="12">
    <location>
        <position position="1"/>
    </location>
</feature>
<dbReference type="Pfam" id="PF00067">
    <property type="entry name" value="p450"/>
    <property type="match status" value="1"/>
</dbReference>
<dbReference type="SUPFAM" id="SSF48264">
    <property type="entry name" value="Cytochrome P450"/>
    <property type="match status" value="1"/>
</dbReference>
<dbReference type="PANTHER" id="PTHR47943">
    <property type="entry name" value="CYTOCHROME P450 93A3-LIKE"/>
    <property type="match status" value="1"/>
</dbReference>
<evidence type="ECO:0000256" key="9">
    <source>
        <dbReference type="ARBA" id="ARBA00023033"/>
    </source>
</evidence>
<organism evidence="12 13">
    <name type="scientific">Taxus chinensis</name>
    <name type="common">Chinese yew</name>
    <name type="synonym">Taxus wallichiana var. chinensis</name>
    <dbReference type="NCBI Taxonomy" id="29808"/>
    <lineage>
        <taxon>Eukaryota</taxon>
        <taxon>Viridiplantae</taxon>
        <taxon>Streptophyta</taxon>
        <taxon>Embryophyta</taxon>
        <taxon>Tracheophyta</taxon>
        <taxon>Spermatophyta</taxon>
        <taxon>Pinopsida</taxon>
        <taxon>Pinidae</taxon>
        <taxon>Conifers II</taxon>
        <taxon>Cupressales</taxon>
        <taxon>Taxaceae</taxon>
        <taxon>Taxus</taxon>
    </lineage>
</organism>
<evidence type="ECO:0000256" key="6">
    <source>
        <dbReference type="ARBA" id="ARBA00022723"/>
    </source>
</evidence>
<dbReference type="InterPro" id="IPR002401">
    <property type="entry name" value="Cyt_P450_E_grp-I"/>
</dbReference>
<accession>A0AA38F3G5</accession>
<dbReference type="GO" id="GO:0042617">
    <property type="term" value="P:paclitaxel biosynthetic process"/>
    <property type="evidence" value="ECO:0007669"/>
    <property type="project" value="UniProtKB-KW"/>
</dbReference>
<dbReference type="AlphaFoldDB" id="A0AA38F3G5"/>
<evidence type="ECO:0000256" key="8">
    <source>
        <dbReference type="ARBA" id="ARBA00023004"/>
    </source>
</evidence>
<comment type="cofactor">
    <cofactor evidence="1">
        <name>heme</name>
        <dbReference type="ChEBI" id="CHEBI:30413"/>
    </cofactor>
</comment>
<feature type="non-terminal residue" evidence="12">
    <location>
        <position position="212"/>
    </location>
</feature>
<evidence type="ECO:0000256" key="4">
    <source>
        <dbReference type="ARBA" id="ARBA00010617"/>
    </source>
</evidence>
<dbReference type="EMBL" id="JAHRHJ020003813">
    <property type="protein sequence ID" value="KAH9288248.1"/>
    <property type="molecule type" value="Genomic_DNA"/>
</dbReference>
<keyword evidence="8" id="KW-0408">Iron</keyword>
<evidence type="ECO:0000256" key="3">
    <source>
        <dbReference type="ARBA" id="ARBA00005122"/>
    </source>
</evidence>
<dbReference type="Gene3D" id="1.10.630.10">
    <property type="entry name" value="Cytochrome P450"/>
    <property type="match status" value="1"/>
</dbReference>
<evidence type="ECO:0000256" key="10">
    <source>
        <dbReference type="ARBA" id="ARBA00023059"/>
    </source>
</evidence>
<keyword evidence="7" id="KW-0560">Oxidoreductase</keyword>
<comment type="subcellular location">
    <subcellularLocation>
        <location evidence="2">Membrane</location>
    </subcellularLocation>
</comment>
<keyword evidence="9" id="KW-0503">Monooxygenase</keyword>
<dbReference type="OMA" id="NICRITF"/>
<dbReference type="Proteomes" id="UP000824469">
    <property type="component" value="Unassembled WGS sequence"/>
</dbReference>
<dbReference type="GO" id="GO:0005506">
    <property type="term" value="F:iron ion binding"/>
    <property type="evidence" value="ECO:0007669"/>
    <property type="project" value="InterPro"/>
</dbReference>